<dbReference type="InterPro" id="IPR054582">
    <property type="entry name" value="DmmA-like_N"/>
</dbReference>
<keyword evidence="2" id="KW-0285">Flavoprotein</keyword>
<dbReference type="CDD" id="cd00207">
    <property type="entry name" value="fer2"/>
    <property type="match status" value="1"/>
</dbReference>
<evidence type="ECO:0000256" key="4">
    <source>
        <dbReference type="ARBA" id="ARBA00022714"/>
    </source>
</evidence>
<dbReference type="InterPro" id="IPR001041">
    <property type="entry name" value="2Fe-2S_ferredoxin-type"/>
</dbReference>
<dbReference type="PRINTS" id="PR00409">
    <property type="entry name" value="PHDIOXRDTASE"/>
</dbReference>
<evidence type="ECO:0000256" key="1">
    <source>
        <dbReference type="ARBA" id="ARBA00001917"/>
    </source>
</evidence>
<proteinExistence type="predicted"/>
<comment type="caution">
    <text evidence="11">The sequence shown here is derived from an EMBL/GenBank/DDBJ whole genome shotgun (WGS) entry which is preliminary data.</text>
</comment>
<dbReference type="CDD" id="cd06185">
    <property type="entry name" value="PDR_like"/>
    <property type="match status" value="1"/>
</dbReference>
<dbReference type="RefSeq" id="WP_390329060.1">
    <property type="nucleotide sequence ID" value="NZ_JBHRTP010000005.1"/>
</dbReference>
<dbReference type="Gene3D" id="3.10.20.30">
    <property type="match status" value="1"/>
</dbReference>
<dbReference type="Gene3D" id="3.40.50.80">
    <property type="entry name" value="Nucleotide-binding domain of ferredoxin-NADP reductase (FNR) module"/>
    <property type="match status" value="1"/>
</dbReference>
<evidence type="ECO:0000313" key="12">
    <source>
        <dbReference type="Proteomes" id="UP001595530"/>
    </source>
</evidence>
<accession>A0ABV7EV80</accession>
<feature type="domain" description="FAD-binding FR-type" evidence="10">
    <location>
        <begin position="3"/>
        <end position="105"/>
    </location>
</feature>
<feature type="domain" description="2Fe-2S ferredoxin-type" evidence="9">
    <location>
        <begin position="233"/>
        <end position="318"/>
    </location>
</feature>
<keyword evidence="3" id="KW-0288">FMN</keyword>
<comment type="cofactor">
    <cofactor evidence="1">
        <name>FMN</name>
        <dbReference type="ChEBI" id="CHEBI:58210"/>
    </cofactor>
</comment>
<dbReference type="PANTHER" id="PTHR47354">
    <property type="entry name" value="NADH OXIDOREDUCTASE HCR"/>
    <property type="match status" value="1"/>
</dbReference>
<dbReference type="InterPro" id="IPR050415">
    <property type="entry name" value="MRET"/>
</dbReference>
<dbReference type="InterPro" id="IPR039261">
    <property type="entry name" value="FNR_nucleotide-bd"/>
</dbReference>
<sequence>MTDSSFKVNVVRKQVAAQDIVAFDLQAPGGEDLPAFEAGSHIDVHLPNGMVRQYSLCNDPRDRGHYQICVLRDPANRGGSAAMHDLVDTGDELLIGQPRNLFALAPGSHDSLLLAGGIGVTPMLAMAWRLHAQGVPFQMHYFTRSRSRTAFHDEIKNAPFSASAALWFDDEDSARPSIPDLLAQAAPGTHVYACGPAGFLDHVARSFEQTGLPAAQLHIEAFSAAPMAAGAAFDVTLRSTGLTVHVGPAQTVVEALAAQGVTIPVSCEQGICGTCLTRVCEGRPEHRDQYLTDEEHAANDWFTPCCSRSLTPMLVLDL</sequence>
<dbReference type="Proteomes" id="UP001595530">
    <property type="component" value="Unassembled WGS sequence"/>
</dbReference>
<dbReference type="SUPFAM" id="SSF54292">
    <property type="entry name" value="2Fe-2S ferredoxin-like"/>
    <property type="match status" value="1"/>
</dbReference>
<evidence type="ECO:0000256" key="5">
    <source>
        <dbReference type="ARBA" id="ARBA00022723"/>
    </source>
</evidence>
<keyword evidence="12" id="KW-1185">Reference proteome</keyword>
<dbReference type="InterPro" id="IPR017938">
    <property type="entry name" value="Riboflavin_synthase-like_b-brl"/>
</dbReference>
<evidence type="ECO:0000259" key="9">
    <source>
        <dbReference type="PROSITE" id="PS51085"/>
    </source>
</evidence>
<keyword evidence="8" id="KW-0411">Iron-sulfur</keyword>
<dbReference type="PANTHER" id="PTHR47354:SF1">
    <property type="entry name" value="CARNITINE MONOOXYGENASE REDUCTASE SUBUNIT"/>
    <property type="match status" value="1"/>
</dbReference>
<reference evidence="12" key="1">
    <citation type="journal article" date="2019" name="Int. J. Syst. Evol. Microbiol.">
        <title>The Global Catalogue of Microorganisms (GCM) 10K type strain sequencing project: providing services to taxonomists for standard genome sequencing and annotation.</title>
        <authorList>
            <consortium name="The Broad Institute Genomics Platform"/>
            <consortium name="The Broad Institute Genome Sequencing Center for Infectious Disease"/>
            <person name="Wu L."/>
            <person name="Ma J."/>
        </authorList>
    </citation>
    <scope>NUCLEOTIDE SEQUENCE [LARGE SCALE GENOMIC DNA]</scope>
    <source>
        <strain evidence="12">KCTC 42986</strain>
    </source>
</reference>
<dbReference type="InterPro" id="IPR036010">
    <property type="entry name" value="2Fe-2S_ferredoxin-like_sf"/>
</dbReference>
<dbReference type="Pfam" id="PF22290">
    <property type="entry name" value="DmmA-like_N"/>
    <property type="match status" value="1"/>
</dbReference>
<keyword evidence="5" id="KW-0479">Metal-binding</keyword>
<evidence type="ECO:0000256" key="6">
    <source>
        <dbReference type="ARBA" id="ARBA00023002"/>
    </source>
</evidence>
<organism evidence="11 12">
    <name type="scientific">Undibacterium arcticum</name>
    <dbReference type="NCBI Taxonomy" id="1762892"/>
    <lineage>
        <taxon>Bacteria</taxon>
        <taxon>Pseudomonadati</taxon>
        <taxon>Pseudomonadota</taxon>
        <taxon>Betaproteobacteria</taxon>
        <taxon>Burkholderiales</taxon>
        <taxon>Oxalobacteraceae</taxon>
        <taxon>Undibacterium</taxon>
    </lineage>
</organism>
<dbReference type="PROSITE" id="PS51384">
    <property type="entry name" value="FAD_FR"/>
    <property type="match status" value="1"/>
</dbReference>
<keyword evidence="7" id="KW-0408">Iron</keyword>
<evidence type="ECO:0000256" key="3">
    <source>
        <dbReference type="ARBA" id="ARBA00022643"/>
    </source>
</evidence>
<protein>
    <submittedName>
        <fullName evidence="11">PDR/VanB family oxidoreductase</fullName>
    </submittedName>
</protein>
<dbReference type="PROSITE" id="PS00197">
    <property type="entry name" value="2FE2S_FER_1"/>
    <property type="match status" value="1"/>
</dbReference>
<dbReference type="Gene3D" id="2.40.30.10">
    <property type="entry name" value="Translation factors"/>
    <property type="match status" value="1"/>
</dbReference>
<dbReference type="PROSITE" id="PS51085">
    <property type="entry name" value="2FE2S_FER_2"/>
    <property type="match status" value="1"/>
</dbReference>
<keyword evidence="6" id="KW-0560">Oxidoreductase</keyword>
<dbReference type="InterPro" id="IPR012675">
    <property type="entry name" value="Beta-grasp_dom_sf"/>
</dbReference>
<name>A0ABV7EV80_9BURK</name>
<dbReference type="Pfam" id="PF00111">
    <property type="entry name" value="Fer2"/>
    <property type="match status" value="1"/>
</dbReference>
<gene>
    <name evidence="11" type="ORF">ACFOFO_01705</name>
</gene>
<evidence type="ECO:0000313" key="11">
    <source>
        <dbReference type="EMBL" id="MFC3106687.1"/>
    </source>
</evidence>
<evidence type="ECO:0000256" key="2">
    <source>
        <dbReference type="ARBA" id="ARBA00022630"/>
    </source>
</evidence>
<evidence type="ECO:0000256" key="7">
    <source>
        <dbReference type="ARBA" id="ARBA00023004"/>
    </source>
</evidence>
<evidence type="ECO:0000259" key="10">
    <source>
        <dbReference type="PROSITE" id="PS51384"/>
    </source>
</evidence>
<evidence type="ECO:0000256" key="8">
    <source>
        <dbReference type="ARBA" id="ARBA00023014"/>
    </source>
</evidence>
<dbReference type="InterPro" id="IPR017927">
    <property type="entry name" value="FAD-bd_FR_type"/>
</dbReference>
<keyword evidence="4" id="KW-0001">2Fe-2S</keyword>
<dbReference type="InterPro" id="IPR006058">
    <property type="entry name" value="2Fe2S_fd_BS"/>
</dbReference>
<dbReference type="SUPFAM" id="SSF63380">
    <property type="entry name" value="Riboflavin synthase domain-like"/>
    <property type="match status" value="1"/>
</dbReference>
<dbReference type="SUPFAM" id="SSF52343">
    <property type="entry name" value="Ferredoxin reductase-like, C-terminal NADP-linked domain"/>
    <property type="match status" value="1"/>
</dbReference>
<dbReference type="EMBL" id="JBHRTP010000005">
    <property type="protein sequence ID" value="MFC3106687.1"/>
    <property type="molecule type" value="Genomic_DNA"/>
</dbReference>